<dbReference type="InterPro" id="IPR016169">
    <property type="entry name" value="FAD-bd_PCMH_sub2"/>
</dbReference>
<dbReference type="KEGG" id="qlo:115988610"/>
<gene>
    <name evidence="10" type="primary">LOC115988610</name>
</gene>
<comment type="cofactor">
    <cofactor evidence="1">
        <name>FAD</name>
        <dbReference type="ChEBI" id="CHEBI:57692"/>
    </cofactor>
</comment>
<dbReference type="PROSITE" id="PS51387">
    <property type="entry name" value="FAD_PCMH"/>
    <property type="match status" value="1"/>
</dbReference>
<keyword evidence="6" id="KW-1015">Disulfide bond</keyword>
<organism evidence="10 11">
    <name type="scientific">Quercus lobata</name>
    <name type="common">Valley oak</name>
    <dbReference type="NCBI Taxonomy" id="97700"/>
    <lineage>
        <taxon>Eukaryota</taxon>
        <taxon>Viridiplantae</taxon>
        <taxon>Streptophyta</taxon>
        <taxon>Embryophyta</taxon>
        <taxon>Tracheophyta</taxon>
        <taxon>Spermatophyta</taxon>
        <taxon>Magnoliopsida</taxon>
        <taxon>eudicotyledons</taxon>
        <taxon>Gunneridae</taxon>
        <taxon>Pentapetalae</taxon>
        <taxon>rosids</taxon>
        <taxon>fabids</taxon>
        <taxon>Fagales</taxon>
        <taxon>Fagaceae</taxon>
        <taxon>Quercus</taxon>
    </lineage>
</organism>
<evidence type="ECO:0000256" key="3">
    <source>
        <dbReference type="ARBA" id="ARBA00022630"/>
    </source>
</evidence>
<proteinExistence type="inferred from homology"/>
<protein>
    <recommendedName>
        <fullName evidence="9">FAD-binding PCMH-type domain-containing protein</fullName>
    </recommendedName>
</protein>
<keyword evidence="5" id="KW-0274">FAD</keyword>
<dbReference type="GO" id="GO:0071949">
    <property type="term" value="F:FAD binding"/>
    <property type="evidence" value="ECO:0007669"/>
    <property type="project" value="InterPro"/>
</dbReference>
<evidence type="ECO:0000313" key="10">
    <source>
        <dbReference type="EnsemblPlants" id="QL05p064268:mrna:CDS:1"/>
    </source>
</evidence>
<evidence type="ECO:0000259" key="9">
    <source>
        <dbReference type="PROSITE" id="PS51387"/>
    </source>
</evidence>
<dbReference type="PANTHER" id="PTHR32448">
    <property type="entry name" value="OS08G0158400 PROTEIN"/>
    <property type="match status" value="1"/>
</dbReference>
<evidence type="ECO:0000256" key="2">
    <source>
        <dbReference type="ARBA" id="ARBA00005466"/>
    </source>
</evidence>
<keyword evidence="3" id="KW-0285">Flavoprotein</keyword>
<dbReference type="InParanoid" id="A0A7N2LQV8"/>
<dbReference type="OMA" id="MWFDANA"/>
<dbReference type="Pfam" id="PF08031">
    <property type="entry name" value="BBE"/>
    <property type="match status" value="1"/>
</dbReference>
<dbReference type="Gene3D" id="3.40.462.20">
    <property type="match status" value="1"/>
</dbReference>
<sequence length="535" mass="59786">MKLSSSTLLIIFSALVLLVSCATSSPATDNFIQCLSNYSQPANPIFEAIYTPKNSSFPSVLLSYIRNKRFTTPTTPKPLAIVTAMHESHVQGTVLCAKNQGLQIRIRSGGHDYEGLSYVSYVPFVILDMFNLRSINISLEDETAWVQAGATVGEVYYRIAEKSKEHGFSAAACHSVGTGGHFSGGGYGNMMRKYGLSVDNVIDAQIVNVNGIILDRKSMGEDLFWAIRGGGGASFGVILSWKIKLLRVPPIVTVFHAYRTLEQGATDIAYQWQHVGHKLPEDLFIRVMPQVFNASQDSQGGKKTVVIAFIGLFLGQTQGLLSLLNESFPQLGLQQNECNEMSWVESTVFWADHPIGTSINVLLERPKQPVIYYKGRSDYVKEVIPKEVLESIWKLMIHGGIGWMQWNPYGGRMQEISESETPFPHRAGNLFLIQYGFNWLEDGIDVTNKNLNLSKALHDAMTPYVSKSPREAFFCYRDLDVGANSDNYTSFDKAKVYGVTYFKGNFERLVRVKTMVDPNNFFKNEQSIPPLPNYK</sequence>
<evidence type="ECO:0000256" key="5">
    <source>
        <dbReference type="ARBA" id="ARBA00022827"/>
    </source>
</evidence>
<dbReference type="GeneID" id="115988610"/>
<dbReference type="Gene3D" id="3.30.465.10">
    <property type="match status" value="1"/>
</dbReference>
<evidence type="ECO:0000256" key="4">
    <source>
        <dbReference type="ARBA" id="ARBA00022729"/>
    </source>
</evidence>
<feature type="domain" description="FAD-binding PCMH-type" evidence="9">
    <location>
        <begin position="74"/>
        <end position="248"/>
    </location>
</feature>
<dbReference type="Gene3D" id="3.30.43.10">
    <property type="entry name" value="Uridine Diphospho-n-acetylenolpyruvylglucosamine Reductase, domain 2"/>
    <property type="match status" value="1"/>
</dbReference>
<reference evidence="10" key="2">
    <citation type="submission" date="2021-01" db="UniProtKB">
        <authorList>
            <consortium name="EnsemblPlants"/>
        </authorList>
    </citation>
    <scope>IDENTIFICATION</scope>
</reference>
<dbReference type="EMBL" id="LRBV02000005">
    <property type="status" value="NOT_ANNOTATED_CDS"/>
    <property type="molecule type" value="Genomic_DNA"/>
</dbReference>
<accession>A0A7N2LQV8</accession>
<dbReference type="Proteomes" id="UP000594261">
    <property type="component" value="Chromosome 5"/>
</dbReference>
<dbReference type="PROSITE" id="PS51257">
    <property type="entry name" value="PROKAR_LIPOPROTEIN"/>
    <property type="match status" value="1"/>
</dbReference>
<dbReference type="AlphaFoldDB" id="A0A7N2LQV8"/>
<reference evidence="10 11" key="1">
    <citation type="journal article" date="2016" name="G3 (Bethesda)">
        <title>First Draft Assembly and Annotation of the Genome of a California Endemic Oak Quercus lobata Nee (Fagaceae).</title>
        <authorList>
            <person name="Sork V.L."/>
            <person name="Fitz-Gibbon S.T."/>
            <person name="Puiu D."/>
            <person name="Crepeau M."/>
            <person name="Gugger P.F."/>
            <person name="Sherman R."/>
            <person name="Stevens K."/>
            <person name="Langley C.H."/>
            <person name="Pellegrini M."/>
            <person name="Salzberg S.L."/>
        </authorList>
    </citation>
    <scope>NUCLEOTIDE SEQUENCE [LARGE SCALE GENOMIC DNA]</scope>
    <source>
        <strain evidence="10 11">cv. SW786</strain>
    </source>
</reference>
<dbReference type="Gramene" id="QL05p064268:mrna">
    <property type="protein sequence ID" value="QL05p064268:mrna:CDS:1"/>
    <property type="gene ID" value="QL05p064268"/>
</dbReference>
<evidence type="ECO:0000256" key="8">
    <source>
        <dbReference type="SAM" id="SignalP"/>
    </source>
</evidence>
<dbReference type="FunCoup" id="A0A7N2LQV8">
    <property type="interactions" value="47"/>
</dbReference>
<dbReference type="SUPFAM" id="SSF56176">
    <property type="entry name" value="FAD-binding/transporter-associated domain-like"/>
    <property type="match status" value="1"/>
</dbReference>
<dbReference type="OrthoDB" id="407275at2759"/>
<evidence type="ECO:0000313" key="11">
    <source>
        <dbReference type="Proteomes" id="UP000594261"/>
    </source>
</evidence>
<evidence type="ECO:0000256" key="7">
    <source>
        <dbReference type="ARBA" id="ARBA00023180"/>
    </source>
</evidence>
<keyword evidence="11" id="KW-1185">Reference proteome</keyword>
<dbReference type="RefSeq" id="XP_030968034.1">
    <property type="nucleotide sequence ID" value="XM_031112174.1"/>
</dbReference>
<dbReference type="InterPro" id="IPR016167">
    <property type="entry name" value="FAD-bd_PCMH_sub1"/>
</dbReference>
<dbReference type="GO" id="GO:0016491">
    <property type="term" value="F:oxidoreductase activity"/>
    <property type="evidence" value="ECO:0007669"/>
    <property type="project" value="InterPro"/>
</dbReference>
<dbReference type="InterPro" id="IPR016166">
    <property type="entry name" value="FAD-bd_PCMH"/>
</dbReference>
<comment type="similarity">
    <text evidence="2">Belongs to the oxygen-dependent FAD-linked oxidoreductase family.</text>
</comment>
<dbReference type="InterPro" id="IPR036318">
    <property type="entry name" value="FAD-bd_PCMH-like_sf"/>
</dbReference>
<dbReference type="InterPro" id="IPR012951">
    <property type="entry name" value="BBE"/>
</dbReference>
<feature type="chain" id="PRO_5029908093" description="FAD-binding PCMH-type domain-containing protein" evidence="8">
    <location>
        <begin position="22"/>
        <end position="535"/>
    </location>
</feature>
<name>A0A7N2LQV8_QUELO</name>
<keyword evidence="4 8" id="KW-0732">Signal</keyword>
<dbReference type="FunFam" id="3.30.43.10:FF:000004">
    <property type="entry name" value="Berberine bridge enzyme-like 15"/>
    <property type="match status" value="1"/>
</dbReference>
<dbReference type="EnsemblPlants" id="QL05p064268:mrna">
    <property type="protein sequence ID" value="QL05p064268:mrna:CDS:1"/>
    <property type="gene ID" value="QL05p064268"/>
</dbReference>
<dbReference type="Pfam" id="PF01565">
    <property type="entry name" value="FAD_binding_4"/>
    <property type="match status" value="1"/>
</dbReference>
<dbReference type="GO" id="GO:1901696">
    <property type="term" value="P:cannabinoid biosynthetic process"/>
    <property type="evidence" value="ECO:0007669"/>
    <property type="project" value="UniProtKB-ARBA"/>
</dbReference>
<evidence type="ECO:0000256" key="1">
    <source>
        <dbReference type="ARBA" id="ARBA00001974"/>
    </source>
</evidence>
<dbReference type="InterPro" id="IPR006094">
    <property type="entry name" value="Oxid_FAD_bind_N"/>
</dbReference>
<feature type="signal peptide" evidence="8">
    <location>
        <begin position="1"/>
        <end position="21"/>
    </location>
</feature>
<evidence type="ECO:0000256" key="6">
    <source>
        <dbReference type="ARBA" id="ARBA00023157"/>
    </source>
</evidence>
<keyword evidence="7" id="KW-0325">Glycoprotein</keyword>